<evidence type="ECO:0000313" key="2">
    <source>
        <dbReference type="Proteomes" id="UP001159363"/>
    </source>
</evidence>
<organism evidence="1 2">
    <name type="scientific">Dryococelus australis</name>
    <dbReference type="NCBI Taxonomy" id="614101"/>
    <lineage>
        <taxon>Eukaryota</taxon>
        <taxon>Metazoa</taxon>
        <taxon>Ecdysozoa</taxon>
        <taxon>Arthropoda</taxon>
        <taxon>Hexapoda</taxon>
        <taxon>Insecta</taxon>
        <taxon>Pterygota</taxon>
        <taxon>Neoptera</taxon>
        <taxon>Polyneoptera</taxon>
        <taxon>Phasmatodea</taxon>
        <taxon>Verophasmatodea</taxon>
        <taxon>Anareolatae</taxon>
        <taxon>Phasmatidae</taxon>
        <taxon>Eurycanthinae</taxon>
        <taxon>Dryococelus</taxon>
    </lineage>
</organism>
<evidence type="ECO:0000313" key="1">
    <source>
        <dbReference type="EMBL" id="KAJ8894063.1"/>
    </source>
</evidence>
<keyword evidence="2" id="KW-1185">Reference proteome</keyword>
<dbReference type="Proteomes" id="UP001159363">
    <property type="component" value="Chromosome 2"/>
</dbReference>
<gene>
    <name evidence="1" type="ORF">PR048_006673</name>
</gene>
<sequence length="196" mass="22174">MMASVAKVSWIYALKHEELAGLLEDFNVEFDLSSAVVDLRRRAVQVVHAQDEVASSLQTTQQSIPPVVIQPLYSSSKLLFRSLDQLPALTTLEPANILLFFINIFNMAQSHLCSEVELLKAIGIKLQGHVLQLLHEEFACQPDCSFKGFKLRVLQALFPSPVRRYCVLEFVYRFQRPEEAAVEFVESINKQGQPIV</sequence>
<reference evidence="1 2" key="1">
    <citation type="submission" date="2023-02" db="EMBL/GenBank/DDBJ databases">
        <title>LHISI_Scaffold_Assembly.</title>
        <authorList>
            <person name="Stuart O.P."/>
            <person name="Cleave R."/>
            <person name="Magrath M.J.L."/>
            <person name="Mikheyev A.S."/>
        </authorList>
    </citation>
    <scope>NUCLEOTIDE SEQUENCE [LARGE SCALE GENOMIC DNA]</scope>
    <source>
        <strain evidence="1">Daus_M_001</strain>
        <tissue evidence="1">Leg muscle</tissue>
    </source>
</reference>
<comment type="caution">
    <text evidence="1">The sequence shown here is derived from an EMBL/GenBank/DDBJ whole genome shotgun (WGS) entry which is preliminary data.</text>
</comment>
<protein>
    <submittedName>
        <fullName evidence="1">Uncharacterized protein</fullName>
    </submittedName>
</protein>
<dbReference type="EMBL" id="JARBHB010000002">
    <property type="protein sequence ID" value="KAJ8894063.1"/>
    <property type="molecule type" value="Genomic_DNA"/>
</dbReference>
<proteinExistence type="predicted"/>
<name>A0ABQ9IBL3_9NEOP</name>
<accession>A0ABQ9IBL3</accession>